<accession>A0AAD9UIK0</accession>
<keyword evidence="10" id="KW-1185">Reference proteome</keyword>
<dbReference type="Gene3D" id="1.10.287.10">
    <property type="entry name" value="S15/NS1, RNA-binding"/>
    <property type="match status" value="1"/>
</dbReference>
<dbReference type="GO" id="GO:0005763">
    <property type="term" value="C:mitochondrial small ribosomal subunit"/>
    <property type="evidence" value="ECO:0007669"/>
    <property type="project" value="TreeGrafter"/>
</dbReference>
<evidence type="ECO:0000256" key="7">
    <source>
        <dbReference type="ARBA" id="ARBA00035249"/>
    </source>
</evidence>
<dbReference type="PANTHER" id="PTHR46685:SF1">
    <property type="entry name" value="SMALL RIBOSOMAL SUBUNIT PROTEIN US15M"/>
    <property type="match status" value="1"/>
</dbReference>
<gene>
    <name evidence="9" type="ORF">NP493_77g05057</name>
</gene>
<comment type="similarity">
    <text evidence="2">Belongs to the universal ribosomal protein uS15 family.</text>
</comment>
<proteinExistence type="inferred from homology"/>
<evidence type="ECO:0000256" key="1">
    <source>
        <dbReference type="ARBA" id="ARBA00004173"/>
    </source>
</evidence>
<dbReference type="SMART" id="SM01387">
    <property type="entry name" value="Ribosomal_S15"/>
    <property type="match status" value="1"/>
</dbReference>
<comment type="subcellular location">
    <subcellularLocation>
        <location evidence="1">Mitochondrion</location>
    </subcellularLocation>
</comment>
<evidence type="ECO:0000256" key="3">
    <source>
        <dbReference type="ARBA" id="ARBA00022946"/>
    </source>
</evidence>
<keyword evidence="3" id="KW-0809">Transit peptide</keyword>
<dbReference type="EMBL" id="JAODUO010000077">
    <property type="protein sequence ID" value="KAK2190542.1"/>
    <property type="molecule type" value="Genomic_DNA"/>
</dbReference>
<organism evidence="9 10">
    <name type="scientific">Ridgeia piscesae</name>
    <name type="common">Tubeworm</name>
    <dbReference type="NCBI Taxonomy" id="27915"/>
    <lineage>
        <taxon>Eukaryota</taxon>
        <taxon>Metazoa</taxon>
        <taxon>Spiralia</taxon>
        <taxon>Lophotrochozoa</taxon>
        <taxon>Annelida</taxon>
        <taxon>Polychaeta</taxon>
        <taxon>Sedentaria</taxon>
        <taxon>Canalipalpata</taxon>
        <taxon>Sabellida</taxon>
        <taxon>Siboglinidae</taxon>
        <taxon>Ridgeia</taxon>
    </lineage>
</organism>
<sequence length="332" mass="37923">MNIGGLIRLQSNVVRLLASRGTRSSMLLTTGASRHPADISTQCKTHVFYESSLIGTTEQRRFYNRKKTVKIPPTKPLSFDYSGDLDYSLPPLDLDSPKLGFENSAELLEATEVVKKIYSLGFGDGQDQLKKRISDVVEKVKLHPADVKSLEVRIALQTVIIRNQIKHCLAFRKDKVSKAQLIERIQARTRNLRNLRQLDHAKFIWILAQLNIKYTPKPQYNRKLSKRATRKKAARDAASAVRKAKLEAFRQKLEEEKVVFAEYKKKELARIADELKELGAPEGASLLDSLAAVNIDVPVNKKEPFVSRRRLLLEKKFKLYAHRAKIPDTYEF</sequence>
<evidence type="ECO:0000256" key="6">
    <source>
        <dbReference type="ARBA" id="ARBA00023274"/>
    </source>
</evidence>
<dbReference type="GO" id="GO:0032543">
    <property type="term" value="P:mitochondrial translation"/>
    <property type="evidence" value="ECO:0007669"/>
    <property type="project" value="TreeGrafter"/>
</dbReference>
<protein>
    <recommendedName>
        <fullName evidence="7">Small ribosomal subunit protein uS15m</fullName>
    </recommendedName>
    <alternativeName>
        <fullName evidence="8">28S ribosomal protein S15, mitochondrial</fullName>
    </alternativeName>
</protein>
<evidence type="ECO:0000256" key="2">
    <source>
        <dbReference type="ARBA" id="ARBA00008434"/>
    </source>
</evidence>
<dbReference type="InterPro" id="IPR009068">
    <property type="entry name" value="uS15_NS1_RNA-bd_sf"/>
</dbReference>
<dbReference type="GO" id="GO:0003735">
    <property type="term" value="F:structural constituent of ribosome"/>
    <property type="evidence" value="ECO:0007669"/>
    <property type="project" value="InterPro"/>
</dbReference>
<name>A0AAD9UIK0_RIDPI</name>
<evidence type="ECO:0000256" key="8">
    <source>
        <dbReference type="ARBA" id="ARBA00035528"/>
    </source>
</evidence>
<comment type="caution">
    <text evidence="9">The sequence shown here is derived from an EMBL/GenBank/DDBJ whole genome shotgun (WGS) entry which is preliminary data.</text>
</comment>
<dbReference type="GO" id="GO:0003723">
    <property type="term" value="F:RNA binding"/>
    <property type="evidence" value="ECO:0007669"/>
    <property type="project" value="TreeGrafter"/>
</dbReference>
<evidence type="ECO:0000313" key="10">
    <source>
        <dbReference type="Proteomes" id="UP001209878"/>
    </source>
</evidence>
<dbReference type="Proteomes" id="UP001209878">
    <property type="component" value="Unassembled WGS sequence"/>
</dbReference>
<dbReference type="InterPro" id="IPR052137">
    <property type="entry name" value="uS15_ribosomal"/>
</dbReference>
<keyword evidence="4" id="KW-0689">Ribosomal protein</keyword>
<evidence type="ECO:0000256" key="5">
    <source>
        <dbReference type="ARBA" id="ARBA00023128"/>
    </source>
</evidence>
<evidence type="ECO:0000256" key="4">
    <source>
        <dbReference type="ARBA" id="ARBA00022980"/>
    </source>
</evidence>
<keyword evidence="6" id="KW-0687">Ribonucleoprotein</keyword>
<dbReference type="AlphaFoldDB" id="A0AAD9UIK0"/>
<reference evidence="9" key="1">
    <citation type="journal article" date="2023" name="Mol. Biol. Evol.">
        <title>Third-Generation Sequencing Reveals the Adaptive Role of the Epigenome in Three Deep-Sea Polychaetes.</title>
        <authorList>
            <person name="Perez M."/>
            <person name="Aroh O."/>
            <person name="Sun Y."/>
            <person name="Lan Y."/>
            <person name="Juniper S.K."/>
            <person name="Young C.R."/>
            <person name="Angers B."/>
            <person name="Qian P.Y."/>
        </authorList>
    </citation>
    <scope>NUCLEOTIDE SEQUENCE</scope>
    <source>
        <strain evidence="9">R07B-5</strain>
    </source>
</reference>
<dbReference type="PANTHER" id="PTHR46685">
    <property type="entry name" value="28S RIBOSOMAL PROTEIN S15, MITOCHONDRIAL"/>
    <property type="match status" value="1"/>
</dbReference>
<evidence type="ECO:0000313" key="9">
    <source>
        <dbReference type="EMBL" id="KAK2190542.1"/>
    </source>
</evidence>
<dbReference type="Pfam" id="PF00312">
    <property type="entry name" value="Ribosomal_S15"/>
    <property type="match status" value="1"/>
</dbReference>
<keyword evidence="5" id="KW-0496">Mitochondrion</keyword>
<dbReference type="InterPro" id="IPR000589">
    <property type="entry name" value="Ribosomal_uS15"/>
</dbReference>
<dbReference type="SUPFAM" id="SSF47060">
    <property type="entry name" value="S15/NS1 RNA-binding domain"/>
    <property type="match status" value="1"/>
</dbReference>